<dbReference type="Proteomes" id="UP001153050">
    <property type="component" value="Unassembled WGS sequence"/>
</dbReference>
<accession>A0ABM9E4J6</accession>
<gene>
    <name evidence="1" type="ORF">MES5069_40033</name>
</gene>
<dbReference type="EMBL" id="CAKXZT010000135">
    <property type="protein sequence ID" value="CAH2403678.1"/>
    <property type="molecule type" value="Genomic_DNA"/>
</dbReference>
<comment type="caution">
    <text evidence="1">The sequence shown here is derived from an EMBL/GenBank/DDBJ whole genome shotgun (WGS) entry which is preliminary data.</text>
</comment>
<organism evidence="1 2">
    <name type="scientific">Mesorhizobium escarrei</name>
    <dbReference type="NCBI Taxonomy" id="666018"/>
    <lineage>
        <taxon>Bacteria</taxon>
        <taxon>Pseudomonadati</taxon>
        <taxon>Pseudomonadota</taxon>
        <taxon>Alphaproteobacteria</taxon>
        <taxon>Hyphomicrobiales</taxon>
        <taxon>Phyllobacteriaceae</taxon>
        <taxon>Mesorhizobium</taxon>
    </lineage>
</organism>
<evidence type="ECO:0000313" key="1">
    <source>
        <dbReference type="EMBL" id="CAH2403678.1"/>
    </source>
</evidence>
<proteinExistence type="predicted"/>
<name>A0ABM9E4J6_9HYPH</name>
<protein>
    <submittedName>
        <fullName evidence="1">Uncharacterized protein</fullName>
    </submittedName>
</protein>
<evidence type="ECO:0000313" key="2">
    <source>
        <dbReference type="Proteomes" id="UP001153050"/>
    </source>
</evidence>
<reference evidence="1 2" key="1">
    <citation type="submission" date="2022-03" db="EMBL/GenBank/DDBJ databases">
        <authorList>
            <person name="Brunel B."/>
        </authorList>
    </citation>
    <scope>NUCLEOTIDE SEQUENCE [LARGE SCALE GENOMIC DNA]</scope>
    <source>
        <strain evidence="1">STM5069sample</strain>
    </source>
</reference>
<keyword evidence="2" id="KW-1185">Reference proteome</keyword>
<sequence length="67" mass="7157">MLSELSYALVAHMPNSATAAEFLDRTGEIVLRRPSSPVGLPAGLSGPRLRRRTRASFRGHALAGISL</sequence>